<dbReference type="AlphaFoldDB" id="A0A937ACG1"/>
<protein>
    <submittedName>
        <fullName evidence="1">Uncharacterized protein</fullName>
    </submittedName>
</protein>
<name>A0A937ACG1_9BACT</name>
<proteinExistence type="predicted"/>
<dbReference type="EMBL" id="JAERQG010000001">
    <property type="protein sequence ID" value="MBL0764009.1"/>
    <property type="molecule type" value="Genomic_DNA"/>
</dbReference>
<keyword evidence="2" id="KW-1185">Reference proteome</keyword>
<evidence type="ECO:0000313" key="2">
    <source>
        <dbReference type="Proteomes" id="UP000642920"/>
    </source>
</evidence>
<gene>
    <name evidence="1" type="ORF">JKP34_02020</name>
</gene>
<sequence length="644" mass="74941">MLLINPIIFFNAQAQQNFKYEGAFEMNDIKGFAAFNYKLQKEDTIYDGSFLFQHNSSNDLITKSNPFIKVSGQFIDDTPNGEWKFLLGDFQANNNIVKEGYTFKLKLNGTEHSAKGKIKANKPQGDWQQIIKEIKNGEIEDTLFISHFDFDEGVPIKSFDLRSSKGTLVGRLLAEGVAHDRWELYTPTEIETEEVWTFSEGRLLSIDRRIEGNSYSISIFPTEQKSAKLINLDKTYLSIIDMLQQIEMDTTALPESKLHKLLFQNADLYEQTNKLISSLSNAQIRPGIKVLVEQYDYKRSLTDLFKDYQERSSKIVTEYKRLSESSQLNILKLADEEVFANLNALSFYEERYHQPFRLLLSYHQNELLQFLPINKLYRALPSIEQFQDSEVISYQWNDTTKNIKLERLSKANFEDVQTGLDTLKLYADHVLLRMEQLETSLFKRIKKEERLQLIKELEKKLMTAMSSLNESVDSSKQIAPQHEQDILLEVRAFARKEIGNYSSLPDGNEKIVLAKSLISCFESLDSLTKRIAILPNKEKEIVEHYTDDKWNPFTSTVMSELEKRRIVEAYQEILIPYMINYVQQHIKCNTVKELNDLYDLLHQRMMALRNEDTDRLERNLKGVDDAEKIFEMFGVELSNKLLNP</sequence>
<dbReference type="Proteomes" id="UP000642920">
    <property type="component" value="Unassembled WGS sequence"/>
</dbReference>
<reference evidence="1" key="1">
    <citation type="submission" date="2021-01" db="EMBL/GenBank/DDBJ databases">
        <title>Marivirga sp. nov., isolated from intertidal surface sediments.</title>
        <authorList>
            <person name="Zhang M."/>
        </authorList>
    </citation>
    <scope>NUCLEOTIDE SEQUENCE</scope>
    <source>
        <strain evidence="1">SM1354</strain>
    </source>
</reference>
<dbReference type="RefSeq" id="WP_201917179.1">
    <property type="nucleotide sequence ID" value="NZ_JAERQG010000001.1"/>
</dbReference>
<comment type="caution">
    <text evidence="1">The sequence shown here is derived from an EMBL/GenBank/DDBJ whole genome shotgun (WGS) entry which is preliminary data.</text>
</comment>
<organism evidence="1 2">
    <name type="scientific">Marivirga atlantica</name>
    <dbReference type="NCBI Taxonomy" id="1548457"/>
    <lineage>
        <taxon>Bacteria</taxon>
        <taxon>Pseudomonadati</taxon>
        <taxon>Bacteroidota</taxon>
        <taxon>Cytophagia</taxon>
        <taxon>Cytophagales</taxon>
        <taxon>Marivirgaceae</taxon>
        <taxon>Marivirga</taxon>
    </lineage>
</organism>
<accession>A0A937ACG1</accession>
<evidence type="ECO:0000313" key="1">
    <source>
        <dbReference type="EMBL" id="MBL0764009.1"/>
    </source>
</evidence>